<keyword evidence="2" id="KW-1185">Reference proteome</keyword>
<name>A0A4S4BXL5_9BACL</name>
<evidence type="ECO:0000313" key="2">
    <source>
        <dbReference type="Proteomes" id="UP000310636"/>
    </source>
</evidence>
<dbReference type="EMBL" id="SSOB01000013">
    <property type="protein sequence ID" value="THF79447.1"/>
    <property type="molecule type" value="Genomic_DNA"/>
</dbReference>
<evidence type="ECO:0000313" key="1">
    <source>
        <dbReference type="EMBL" id="THF79447.1"/>
    </source>
</evidence>
<reference evidence="1 2" key="1">
    <citation type="submission" date="2019-04" db="EMBL/GenBank/DDBJ databases">
        <title>Cohnella sp. nov. isolated from preserved vegetables.</title>
        <authorList>
            <person name="Lin S.-Y."/>
            <person name="Hung M.-H."/>
            <person name="Young C.-C."/>
        </authorList>
    </citation>
    <scope>NUCLEOTIDE SEQUENCE [LARGE SCALE GENOMIC DNA]</scope>
    <source>
        <strain evidence="1 2">CC-MHH1044</strain>
    </source>
</reference>
<proteinExistence type="predicted"/>
<protein>
    <submittedName>
        <fullName evidence="1">Uncharacterized protein</fullName>
    </submittedName>
</protein>
<sequence length="218" mass="24602">MKLYRVLGRSPDNLDCNSTLLIATNAKTFSEGIICGGDKVVSLLILQGEKVPYVSLKYGISLFDDFSTITSTFIKQTPVNLILARDTAVAITKKKGTNYFGFRWSFDNSFSQNGGKFWSGPWMEANHDGYIVGHLEKIKNQGNPLPIIFGFEYWFHDEYDEPIHPQDGEDVPLYVPCRSTVNFGVSHNSSDKTIYDGVMKALWDRLETGYCRRAVYLG</sequence>
<gene>
    <name evidence="1" type="ORF">E6C55_11695</name>
</gene>
<accession>A0A4S4BXL5</accession>
<dbReference type="AlphaFoldDB" id="A0A4S4BXL5"/>
<organism evidence="1 2">
    <name type="scientific">Cohnella fermenti</name>
    <dbReference type="NCBI Taxonomy" id="2565925"/>
    <lineage>
        <taxon>Bacteria</taxon>
        <taxon>Bacillati</taxon>
        <taxon>Bacillota</taxon>
        <taxon>Bacilli</taxon>
        <taxon>Bacillales</taxon>
        <taxon>Paenibacillaceae</taxon>
        <taxon>Cohnella</taxon>
    </lineage>
</organism>
<comment type="caution">
    <text evidence="1">The sequence shown here is derived from an EMBL/GenBank/DDBJ whole genome shotgun (WGS) entry which is preliminary data.</text>
</comment>
<dbReference type="Proteomes" id="UP000310636">
    <property type="component" value="Unassembled WGS sequence"/>
</dbReference>
<dbReference type="RefSeq" id="WP_136369983.1">
    <property type="nucleotide sequence ID" value="NZ_SSOB01000013.1"/>
</dbReference>